<keyword evidence="1" id="KW-0812">Transmembrane</keyword>
<dbReference type="RefSeq" id="WP_135649772.1">
    <property type="nucleotide sequence ID" value="NZ_RQGF01000028.1"/>
</dbReference>
<dbReference type="OrthoDB" id="826196at2"/>
<sequence length="122" mass="13729">MQVGLKILNAILILFAVFMGVKAGWSILSESPEMVQTFEAWGVGRYGRILFAVVGIIGAILLLHPKTYVFGNFLVLAVILFLIVNYVHLHDWKGVGIEFPFFLLQFVILYIEHPLQGFSFVS</sequence>
<proteinExistence type="predicted"/>
<comment type="caution">
    <text evidence="2">The sequence shown here is derived from an EMBL/GenBank/DDBJ whole genome shotgun (WGS) entry which is preliminary data.</text>
</comment>
<gene>
    <name evidence="2" type="ORF">EHQ64_12270</name>
</gene>
<dbReference type="AlphaFoldDB" id="A0A4R9K3G5"/>
<keyword evidence="1" id="KW-0472">Membrane</keyword>
<dbReference type="EMBL" id="RQGF01000028">
    <property type="protein sequence ID" value="TGL60600.1"/>
    <property type="molecule type" value="Genomic_DNA"/>
</dbReference>
<keyword evidence="1" id="KW-1133">Transmembrane helix</keyword>
<feature type="transmembrane region" description="Helical" evidence="1">
    <location>
        <begin position="94"/>
        <end position="111"/>
    </location>
</feature>
<keyword evidence="3" id="KW-1185">Reference proteome</keyword>
<feature type="transmembrane region" description="Helical" evidence="1">
    <location>
        <begin position="7"/>
        <end position="25"/>
    </location>
</feature>
<feature type="transmembrane region" description="Helical" evidence="1">
    <location>
        <begin position="45"/>
        <end position="63"/>
    </location>
</feature>
<reference evidence="2" key="1">
    <citation type="journal article" date="2019" name="PLoS Negl. Trop. Dis.">
        <title>Revisiting the worldwide diversity of Leptospira species in the environment.</title>
        <authorList>
            <person name="Vincent A.T."/>
            <person name="Schiettekatte O."/>
            <person name="Bourhy P."/>
            <person name="Veyrier F.J."/>
            <person name="Picardeau M."/>
        </authorList>
    </citation>
    <scope>NUCLEOTIDE SEQUENCE [LARGE SCALE GENOMIC DNA]</scope>
    <source>
        <strain evidence="2">201702455</strain>
    </source>
</reference>
<evidence type="ECO:0008006" key="4">
    <source>
        <dbReference type="Google" id="ProtNLM"/>
    </source>
</evidence>
<feature type="transmembrane region" description="Helical" evidence="1">
    <location>
        <begin position="70"/>
        <end position="88"/>
    </location>
</feature>
<evidence type="ECO:0000313" key="3">
    <source>
        <dbReference type="Proteomes" id="UP000297762"/>
    </source>
</evidence>
<evidence type="ECO:0000313" key="2">
    <source>
        <dbReference type="EMBL" id="TGL60600.1"/>
    </source>
</evidence>
<organism evidence="2 3">
    <name type="scientific">Leptospira sarikeiensis</name>
    <dbReference type="NCBI Taxonomy" id="2484943"/>
    <lineage>
        <taxon>Bacteria</taxon>
        <taxon>Pseudomonadati</taxon>
        <taxon>Spirochaetota</taxon>
        <taxon>Spirochaetia</taxon>
        <taxon>Leptospirales</taxon>
        <taxon>Leptospiraceae</taxon>
        <taxon>Leptospira</taxon>
    </lineage>
</organism>
<protein>
    <recommendedName>
        <fullName evidence="4">DoxX family protein</fullName>
    </recommendedName>
</protein>
<evidence type="ECO:0000256" key="1">
    <source>
        <dbReference type="SAM" id="Phobius"/>
    </source>
</evidence>
<name>A0A4R9K3G5_9LEPT</name>
<accession>A0A4R9K3G5</accession>
<dbReference type="Proteomes" id="UP000297762">
    <property type="component" value="Unassembled WGS sequence"/>
</dbReference>